<reference evidence="6 8" key="3">
    <citation type="submission" date="2020-09" db="EMBL/GenBank/DDBJ databases">
        <title>Complete, closed and curated genome sequences of Photobacterium damselae subsp. piscicida isolates from Australia indicate localised evolution and additional plasmid-borne pathogenicity mechanisms.</title>
        <authorList>
            <person name="Baseggio L."/>
            <person name="Silayeva O."/>
            <person name="Buller N."/>
            <person name="Landos M."/>
            <person name="Engelstaedter J."/>
            <person name="Barnes A.C."/>
        </authorList>
    </citation>
    <scope>NUCLEOTIDE SEQUENCE [LARGE SCALE GENOMIC DNA]</scope>
    <source>
        <strain evidence="6 8">AS-16-0540-1</strain>
    </source>
</reference>
<evidence type="ECO:0000256" key="2">
    <source>
        <dbReference type="ARBA" id="ARBA00022723"/>
    </source>
</evidence>
<reference evidence="7" key="2">
    <citation type="submission" date="2017-05" db="EMBL/GenBank/DDBJ databases">
        <title>Whole genome sequence of fish pathogenic bacteria, Photobacterium damselae subsp. piscicida, strain 91-197, isolated from hybrid striped bass (Morone sp.) in USA.</title>
        <authorList>
            <person name="Teru Y."/>
            <person name="Hikima J."/>
            <person name="Kono T."/>
            <person name="Sakai M."/>
            <person name="Takano T."/>
            <person name="Hawke J.P."/>
            <person name="Takeyama H."/>
            <person name="Aoki T."/>
        </authorList>
    </citation>
    <scope>NUCLEOTIDE SEQUENCE [LARGE SCALE GENOMIC DNA]</scope>
    <source>
        <strain evidence="7">91-197</strain>
    </source>
</reference>
<evidence type="ECO:0000313" key="7">
    <source>
        <dbReference type="Proteomes" id="UP000218676"/>
    </source>
</evidence>
<dbReference type="AlphaFoldDB" id="A0A1V1VGH5"/>
<feature type="binding site" evidence="4">
    <location>
        <position position="92"/>
    </location>
    <ligand>
        <name>Zn(2+)</name>
        <dbReference type="ChEBI" id="CHEBI:29105"/>
    </ligand>
</feature>
<dbReference type="GO" id="GO:0016151">
    <property type="term" value="F:nickel cation binding"/>
    <property type="evidence" value="ECO:0007669"/>
    <property type="project" value="UniProtKB-UniRule"/>
</dbReference>
<reference evidence="5" key="1">
    <citation type="journal article" date="2017" name="Genome Announc.">
        <title>Whole-Genome Sequence of Photobacterium damselae subsp. piscicida Strain 91-197, Isolated from Hybrid Striped Bass (Morone sp.) in the United States.</title>
        <authorList>
            <person name="Teru Y."/>
            <person name="Hikima J."/>
            <person name="Kono T."/>
            <person name="Sakai M."/>
            <person name="Takano T."/>
            <person name="Hawke J.P."/>
            <person name="Takeyama H."/>
            <person name="Aoki T."/>
        </authorList>
    </citation>
    <scope>NUCLEOTIDE SEQUENCE</scope>
    <source>
        <strain evidence="5">91-197</strain>
    </source>
</reference>
<keyword evidence="2 4" id="KW-0479">Metal-binding</keyword>
<dbReference type="Pfam" id="PF01155">
    <property type="entry name" value="HypA"/>
    <property type="match status" value="1"/>
</dbReference>
<dbReference type="Proteomes" id="UP000218676">
    <property type="component" value="Chromosome 2"/>
</dbReference>
<dbReference type="InterPro" id="IPR000688">
    <property type="entry name" value="HypA/HybF"/>
</dbReference>
<dbReference type="PIRSF" id="PIRSF004761">
    <property type="entry name" value="Hydrgn_mat_HypA"/>
    <property type="match status" value="1"/>
</dbReference>
<comment type="function">
    <text evidence="4">Involved in the maturation of [NiFe] hydrogenases. Required for nickel insertion into the metal center of the hydrogenase.</text>
</comment>
<comment type="similarity">
    <text evidence="4">Belongs to the HypA/HybF family.</text>
</comment>
<dbReference type="Gene3D" id="3.30.2320.80">
    <property type="match status" value="1"/>
</dbReference>
<feature type="binding site" evidence="4">
    <location>
        <position position="2"/>
    </location>
    <ligand>
        <name>Ni(2+)</name>
        <dbReference type="ChEBI" id="CHEBI:49786"/>
    </ligand>
</feature>
<dbReference type="RefSeq" id="WP_086959290.1">
    <property type="nucleotide sequence ID" value="NZ_AP018046.1"/>
</dbReference>
<accession>A0A1V1VGH5</accession>
<dbReference type="NCBIfam" id="TIGR00100">
    <property type="entry name" value="hypA"/>
    <property type="match status" value="1"/>
</dbReference>
<name>A0A1V1VGH5_PHODP</name>
<evidence type="ECO:0000313" key="6">
    <source>
        <dbReference type="EMBL" id="QOD57964.1"/>
    </source>
</evidence>
<proteinExistence type="inferred from homology"/>
<evidence type="ECO:0000256" key="4">
    <source>
        <dbReference type="HAMAP-Rule" id="MF_00213"/>
    </source>
</evidence>
<dbReference type="GO" id="GO:0016530">
    <property type="term" value="F:metallochaperone activity"/>
    <property type="evidence" value="ECO:0007669"/>
    <property type="project" value="UniProtKB-ARBA"/>
</dbReference>
<dbReference type="EMBL" id="CP061855">
    <property type="protein sequence ID" value="QOD57964.1"/>
    <property type="molecule type" value="Genomic_DNA"/>
</dbReference>
<feature type="binding site" evidence="4">
    <location>
        <position position="89"/>
    </location>
    <ligand>
        <name>Zn(2+)</name>
        <dbReference type="ChEBI" id="CHEBI:29105"/>
    </ligand>
</feature>
<evidence type="ECO:0000256" key="1">
    <source>
        <dbReference type="ARBA" id="ARBA00022596"/>
    </source>
</evidence>
<dbReference type="PANTHER" id="PTHR34535:SF3">
    <property type="entry name" value="HYDROGENASE MATURATION FACTOR HYPA"/>
    <property type="match status" value="1"/>
</dbReference>
<organism evidence="6 8">
    <name type="scientific">Photobacterium damsela subsp. piscicida</name>
    <name type="common">Pasteurella piscicida</name>
    <dbReference type="NCBI Taxonomy" id="38294"/>
    <lineage>
        <taxon>Bacteria</taxon>
        <taxon>Pseudomonadati</taxon>
        <taxon>Pseudomonadota</taxon>
        <taxon>Gammaproteobacteria</taxon>
        <taxon>Vibrionales</taxon>
        <taxon>Vibrionaceae</taxon>
        <taxon>Photobacterium</taxon>
    </lineage>
</organism>
<dbReference type="EMBL" id="AP018046">
    <property type="protein sequence ID" value="BAX55964.1"/>
    <property type="molecule type" value="Genomic_DNA"/>
</dbReference>
<keyword evidence="1 4" id="KW-0533">Nickel</keyword>
<dbReference type="GO" id="GO:0008270">
    <property type="term" value="F:zinc ion binding"/>
    <property type="evidence" value="ECO:0007669"/>
    <property type="project" value="UniProtKB-UniRule"/>
</dbReference>
<keyword evidence="3 4" id="KW-0862">Zinc</keyword>
<dbReference type="HAMAP" id="MF_00213">
    <property type="entry name" value="HypA_HybF"/>
    <property type="match status" value="1"/>
</dbReference>
<evidence type="ECO:0000313" key="8">
    <source>
        <dbReference type="Proteomes" id="UP000516656"/>
    </source>
</evidence>
<evidence type="ECO:0000256" key="3">
    <source>
        <dbReference type="ARBA" id="ARBA00022833"/>
    </source>
</evidence>
<dbReference type="PANTHER" id="PTHR34535">
    <property type="entry name" value="HYDROGENASE MATURATION FACTOR HYPA"/>
    <property type="match status" value="1"/>
</dbReference>
<sequence>MHELSLSINTVDAVVAHAKAQGFHKVTLVELDIGALSCIESQALATGFEFACRETIAEGARLKINHIKATVWCSHCKKNIELQQRDMCCPLCGGYQLAIETGEELKIKQIEVA</sequence>
<evidence type="ECO:0000313" key="5">
    <source>
        <dbReference type="EMBL" id="BAX55964.1"/>
    </source>
</evidence>
<dbReference type="Proteomes" id="UP000516656">
    <property type="component" value="Chromosome 2"/>
</dbReference>
<dbReference type="GO" id="GO:0051604">
    <property type="term" value="P:protein maturation"/>
    <property type="evidence" value="ECO:0007669"/>
    <property type="project" value="InterPro"/>
</dbReference>
<dbReference type="FunFam" id="3.30.2320.80:FF:000001">
    <property type="entry name" value="Hydrogenase maturation factor HypA"/>
    <property type="match status" value="1"/>
</dbReference>
<feature type="binding site" evidence="4">
    <location>
        <position position="73"/>
    </location>
    <ligand>
        <name>Zn(2+)</name>
        <dbReference type="ChEBI" id="CHEBI:29105"/>
    </ligand>
</feature>
<protein>
    <recommendedName>
        <fullName evidence="4">Hydrogenase maturation factor HypA</fullName>
    </recommendedName>
</protein>
<gene>
    <name evidence="4 6" type="primary">hypA</name>
    <name evidence="6" type="ORF">IC627_19010</name>
    <name evidence="5" type="ORF">PDPUS_2_01379</name>
</gene>
<feature type="binding site" evidence="4">
    <location>
        <position position="76"/>
    </location>
    <ligand>
        <name>Zn(2+)</name>
        <dbReference type="ChEBI" id="CHEBI:29105"/>
    </ligand>
</feature>